<dbReference type="GO" id="GO:0005886">
    <property type="term" value="C:plasma membrane"/>
    <property type="evidence" value="ECO:0007669"/>
    <property type="project" value="UniProtKB-SubCell"/>
</dbReference>
<evidence type="ECO:0000313" key="10">
    <source>
        <dbReference type="Proteomes" id="UP000565719"/>
    </source>
</evidence>
<feature type="transmembrane region" description="Helical" evidence="8">
    <location>
        <begin position="375"/>
        <end position="393"/>
    </location>
</feature>
<proteinExistence type="predicted"/>
<evidence type="ECO:0000256" key="7">
    <source>
        <dbReference type="ARBA" id="ARBA00023136"/>
    </source>
</evidence>
<keyword evidence="5 8" id="KW-0812">Transmembrane</keyword>
<dbReference type="PANTHER" id="PTHR35334:SF5">
    <property type="entry name" value="INNER MEMBRANE TRANSPORT PROTEIN YHJV"/>
    <property type="match status" value="1"/>
</dbReference>
<feature type="transmembrane region" description="Helical" evidence="8">
    <location>
        <begin position="234"/>
        <end position="257"/>
    </location>
</feature>
<evidence type="ECO:0008006" key="11">
    <source>
        <dbReference type="Google" id="ProtNLM"/>
    </source>
</evidence>
<keyword evidence="6 8" id="KW-1133">Transmembrane helix</keyword>
<dbReference type="Proteomes" id="UP000565719">
    <property type="component" value="Unassembled WGS sequence"/>
</dbReference>
<evidence type="ECO:0000256" key="6">
    <source>
        <dbReference type="ARBA" id="ARBA00022989"/>
    </source>
</evidence>
<keyword evidence="2" id="KW-0813">Transport</keyword>
<evidence type="ECO:0000313" key="9">
    <source>
        <dbReference type="EMBL" id="NOH73391.1"/>
    </source>
</evidence>
<dbReference type="AlphaFoldDB" id="A0A7Y4A2A6"/>
<protein>
    <recommendedName>
        <fullName evidence="11">Serine transporter</fullName>
    </recommendedName>
</protein>
<name>A0A7Y4A2A6_9VIBR</name>
<dbReference type="Gene3D" id="1.20.1740.10">
    <property type="entry name" value="Amino acid/polyamine transporter I"/>
    <property type="match status" value="1"/>
</dbReference>
<keyword evidence="4" id="KW-0997">Cell inner membrane</keyword>
<dbReference type="PANTHER" id="PTHR35334">
    <property type="entry name" value="SERINE TRANSPORTER"/>
    <property type="match status" value="1"/>
</dbReference>
<gene>
    <name evidence="9" type="ORF">F0225_18940</name>
</gene>
<evidence type="ECO:0000256" key="8">
    <source>
        <dbReference type="SAM" id="Phobius"/>
    </source>
</evidence>
<comment type="subcellular location">
    <subcellularLocation>
        <location evidence="1">Cell inner membrane</location>
        <topology evidence="1">Multi-pass membrane protein</topology>
    </subcellularLocation>
</comment>
<evidence type="ECO:0000256" key="5">
    <source>
        <dbReference type="ARBA" id="ARBA00022692"/>
    </source>
</evidence>
<feature type="transmembrane region" description="Helical" evidence="8">
    <location>
        <begin position="20"/>
        <end position="37"/>
    </location>
</feature>
<accession>A0A7Y4A2A6</accession>
<feature type="transmembrane region" description="Helical" evidence="8">
    <location>
        <begin position="43"/>
        <end position="62"/>
    </location>
</feature>
<organism evidence="9 10">
    <name type="scientific">Vibrio pectenicida</name>
    <dbReference type="NCBI Taxonomy" id="62763"/>
    <lineage>
        <taxon>Bacteria</taxon>
        <taxon>Pseudomonadati</taxon>
        <taxon>Pseudomonadota</taxon>
        <taxon>Gammaproteobacteria</taxon>
        <taxon>Vibrionales</taxon>
        <taxon>Vibrionaceae</taxon>
        <taxon>Vibrio</taxon>
    </lineage>
</organism>
<feature type="transmembrane region" description="Helical" evidence="8">
    <location>
        <begin position="94"/>
        <end position="118"/>
    </location>
</feature>
<dbReference type="InterPro" id="IPR018227">
    <property type="entry name" value="Amino_acid_transport_2"/>
</dbReference>
<feature type="transmembrane region" description="Helical" evidence="8">
    <location>
        <begin position="192"/>
        <end position="213"/>
    </location>
</feature>
<sequence>MNLHADNAEIFRNRINFRWIMTHFATAMGIGVLFVPQELGPRTIGMNSFFVMIILCIPLSYLSHKTLSSLIVSASNGGGSVLAIKEIEGHRTSLIYSLLLFISSFSICVINYLALVSALSQNELLPHSDLSRVIVSVFIGIIVYVFSSQGSKKIVLMTKFVSLPLAAILLFMSLMLVPYWNWDTLSIPKPISFIDIVSFIPIIIFAMNFSPCVSGYIEDCKKDHSFNQSSISSTLLTSCISIAVVVMFFSFSVSMAVNDSLLASMEKNTNSIALVTELLGGGWFTILGLFIVSAASFGALMGTLIGVKDGLKDVPAIKEVNGKVVTLVIASVLVLIGIINPTIIDLIKVISGPSVIAVGMLFPAFVMIKNRRMQWIHPIAILLGVITLTVTFLA</sequence>
<evidence type="ECO:0000256" key="3">
    <source>
        <dbReference type="ARBA" id="ARBA00022475"/>
    </source>
</evidence>
<feature type="transmembrane region" description="Helical" evidence="8">
    <location>
        <begin position="350"/>
        <end position="368"/>
    </location>
</feature>
<reference evidence="9 10" key="1">
    <citation type="submission" date="2019-09" db="EMBL/GenBank/DDBJ databases">
        <title>Draft genome sequencing and comparative genomics of hatchery-associated Vibrios.</title>
        <authorList>
            <person name="Kehlet-Delgado H."/>
            <person name="Mueller R.S."/>
        </authorList>
    </citation>
    <scope>NUCLEOTIDE SEQUENCE [LARGE SCALE GENOMIC DNA]</scope>
    <source>
        <strain evidence="9 10">99-46-Y</strain>
    </source>
</reference>
<dbReference type="GO" id="GO:0003333">
    <property type="term" value="P:amino acid transmembrane transport"/>
    <property type="evidence" value="ECO:0007669"/>
    <property type="project" value="InterPro"/>
</dbReference>
<comment type="caution">
    <text evidence="9">The sequence shown here is derived from an EMBL/GenBank/DDBJ whole genome shotgun (WGS) entry which is preliminary data.</text>
</comment>
<evidence type="ECO:0000256" key="2">
    <source>
        <dbReference type="ARBA" id="ARBA00022448"/>
    </source>
</evidence>
<keyword evidence="3" id="KW-1003">Cell membrane</keyword>
<feature type="transmembrane region" description="Helical" evidence="8">
    <location>
        <begin position="324"/>
        <end position="344"/>
    </location>
</feature>
<dbReference type="EMBL" id="VTXC01000092">
    <property type="protein sequence ID" value="NOH73391.1"/>
    <property type="molecule type" value="Genomic_DNA"/>
</dbReference>
<evidence type="ECO:0000256" key="1">
    <source>
        <dbReference type="ARBA" id="ARBA00004429"/>
    </source>
</evidence>
<feature type="transmembrane region" description="Helical" evidence="8">
    <location>
        <begin position="283"/>
        <end position="304"/>
    </location>
</feature>
<evidence type="ECO:0000256" key="4">
    <source>
        <dbReference type="ARBA" id="ARBA00022519"/>
    </source>
</evidence>
<keyword evidence="7 8" id="KW-0472">Membrane</keyword>
<feature type="transmembrane region" description="Helical" evidence="8">
    <location>
        <begin position="130"/>
        <end position="148"/>
    </location>
</feature>
<dbReference type="RefSeq" id="WP_171362341.1">
    <property type="nucleotide sequence ID" value="NZ_VTXC01000092.1"/>
</dbReference>
<feature type="transmembrane region" description="Helical" evidence="8">
    <location>
        <begin position="160"/>
        <end position="180"/>
    </location>
</feature>